<feature type="compositionally biased region" description="Pro residues" evidence="1">
    <location>
        <begin position="297"/>
        <end position="309"/>
    </location>
</feature>
<feature type="compositionally biased region" description="Polar residues" evidence="1">
    <location>
        <begin position="355"/>
        <end position="374"/>
    </location>
</feature>
<feature type="region of interest" description="Disordered" evidence="1">
    <location>
        <begin position="427"/>
        <end position="497"/>
    </location>
</feature>
<feature type="region of interest" description="Disordered" evidence="1">
    <location>
        <begin position="255"/>
        <end position="332"/>
    </location>
</feature>
<gene>
    <name evidence="2" type="ORF">PMAYCL1PPCAC_29045</name>
</gene>
<name>A0AAN5DA31_9BILA</name>
<feature type="compositionally biased region" description="Low complexity" evidence="1">
    <location>
        <begin position="345"/>
        <end position="354"/>
    </location>
</feature>
<dbReference type="EMBL" id="BTRK01000006">
    <property type="protein sequence ID" value="GMR58850.1"/>
    <property type="molecule type" value="Genomic_DNA"/>
</dbReference>
<feature type="compositionally biased region" description="Basic and acidic residues" evidence="1">
    <location>
        <begin position="278"/>
        <end position="290"/>
    </location>
</feature>
<sequence>RMRPRGSVSSTSDIRMVPSTIEKKKLRAEQMKAAREKYNQHSRANLPPPTTTVPVGRTVASRIRPPSSSAVPSFRVDPAATAAIRSLQPSAAVTGRPSAVPSPAPRATLQARAPAPPLTRPLSHRPSLLPRDADSLLTGALFGSTASLASSSSLHPSNPSSSNFEPMGESLNQIMRNEPLPMAVGARASSIVRRNFTRPSLVPGGINIFTATGSERVEAERLQALTPARFGRTRVEESVHRTRVRFEVVESIQEQRESVGDEMDEPTSSAASALVRPTPREQECSLRRESSTLLLPIRPPLLNIPPSNDPPRSILKQKRSSRGGASSSSSTTVVASSSSISNLASSSLHSVVSNENQLARGTPSISRSTPTRNGSSKKKKTKAQGMMDIFAILNRMSDEDIASTPTEMMDACMKKLMEMREKVRVETIEEGEEDTEGEESVLDRGILEDNEEEEETAEETLPLQQLELTMDGTPRPRRRSRRLASSQGLVSRSLFSD</sequence>
<keyword evidence="3" id="KW-1185">Reference proteome</keyword>
<feature type="region of interest" description="Disordered" evidence="1">
    <location>
        <begin position="345"/>
        <end position="384"/>
    </location>
</feature>
<organism evidence="2 3">
    <name type="scientific">Pristionchus mayeri</name>
    <dbReference type="NCBI Taxonomy" id="1317129"/>
    <lineage>
        <taxon>Eukaryota</taxon>
        <taxon>Metazoa</taxon>
        <taxon>Ecdysozoa</taxon>
        <taxon>Nematoda</taxon>
        <taxon>Chromadorea</taxon>
        <taxon>Rhabditida</taxon>
        <taxon>Rhabditina</taxon>
        <taxon>Diplogasteromorpha</taxon>
        <taxon>Diplogasteroidea</taxon>
        <taxon>Neodiplogasteridae</taxon>
        <taxon>Pristionchus</taxon>
    </lineage>
</organism>
<feature type="region of interest" description="Disordered" evidence="1">
    <location>
        <begin position="1"/>
        <end position="56"/>
    </location>
</feature>
<evidence type="ECO:0000256" key="1">
    <source>
        <dbReference type="SAM" id="MobiDB-lite"/>
    </source>
</evidence>
<feature type="compositionally biased region" description="Low complexity" evidence="1">
    <location>
        <begin position="459"/>
        <end position="469"/>
    </location>
</feature>
<feature type="compositionally biased region" description="Low complexity" evidence="1">
    <location>
        <begin position="96"/>
        <end position="113"/>
    </location>
</feature>
<dbReference type="AlphaFoldDB" id="A0AAN5DA31"/>
<proteinExistence type="predicted"/>
<feature type="compositionally biased region" description="Low complexity" evidence="1">
    <location>
        <begin position="322"/>
        <end position="332"/>
    </location>
</feature>
<feature type="compositionally biased region" description="Acidic residues" evidence="1">
    <location>
        <begin position="428"/>
        <end position="440"/>
    </location>
</feature>
<evidence type="ECO:0000313" key="3">
    <source>
        <dbReference type="Proteomes" id="UP001328107"/>
    </source>
</evidence>
<reference evidence="3" key="1">
    <citation type="submission" date="2022-10" db="EMBL/GenBank/DDBJ databases">
        <title>Genome assembly of Pristionchus species.</title>
        <authorList>
            <person name="Yoshida K."/>
            <person name="Sommer R.J."/>
        </authorList>
    </citation>
    <scope>NUCLEOTIDE SEQUENCE [LARGE SCALE GENOMIC DNA]</scope>
    <source>
        <strain evidence="3">RS5460</strain>
    </source>
</reference>
<feature type="compositionally biased region" description="Acidic residues" evidence="1">
    <location>
        <begin position="448"/>
        <end position="458"/>
    </location>
</feature>
<feature type="region of interest" description="Disordered" evidence="1">
    <location>
        <begin position="148"/>
        <end position="168"/>
    </location>
</feature>
<feature type="region of interest" description="Disordered" evidence="1">
    <location>
        <begin position="88"/>
        <end position="130"/>
    </location>
</feature>
<comment type="caution">
    <text evidence="2">The sequence shown here is derived from an EMBL/GenBank/DDBJ whole genome shotgun (WGS) entry which is preliminary data.</text>
</comment>
<accession>A0AAN5DA31</accession>
<protein>
    <submittedName>
        <fullName evidence="2">Uncharacterized protein</fullName>
    </submittedName>
</protein>
<feature type="non-terminal residue" evidence="2">
    <location>
        <position position="1"/>
    </location>
</feature>
<feature type="compositionally biased region" description="Low complexity" evidence="1">
    <location>
        <begin position="148"/>
        <end position="163"/>
    </location>
</feature>
<feature type="compositionally biased region" description="Basic and acidic residues" evidence="1">
    <location>
        <begin position="21"/>
        <end position="39"/>
    </location>
</feature>
<feature type="compositionally biased region" description="Polar residues" evidence="1">
    <location>
        <begin position="483"/>
        <end position="497"/>
    </location>
</feature>
<evidence type="ECO:0000313" key="2">
    <source>
        <dbReference type="EMBL" id="GMR58850.1"/>
    </source>
</evidence>
<dbReference type="Proteomes" id="UP001328107">
    <property type="component" value="Unassembled WGS sequence"/>
</dbReference>